<protein>
    <recommendedName>
        <fullName evidence="14">Alpha-1,3-mannosyltransferase MNT3</fullName>
    </recommendedName>
</protein>
<evidence type="ECO:0000256" key="7">
    <source>
        <dbReference type="ARBA" id="ARBA00022989"/>
    </source>
</evidence>
<dbReference type="GO" id="GO:0005794">
    <property type="term" value="C:Golgi apparatus"/>
    <property type="evidence" value="ECO:0007669"/>
    <property type="project" value="TreeGrafter"/>
</dbReference>
<dbReference type="AlphaFoldDB" id="Q6FWP6"/>
<dbReference type="SUPFAM" id="SSF53448">
    <property type="entry name" value="Nucleotide-diphospho-sugar transferases"/>
    <property type="match status" value="1"/>
</dbReference>
<gene>
    <name evidence="11 12" type="ordered locus">CAGL0C03960g</name>
</gene>
<dbReference type="InterPro" id="IPR022751">
    <property type="entry name" value="Alpha_mannosyltransferase"/>
</dbReference>
<evidence type="ECO:0000256" key="9">
    <source>
        <dbReference type="ARBA" id="ARBA00023180"/>
    </source>
</evidence>
<dbReference type="InParanoid" id="Q6FWP6"/>
<organism evidence="12 13">
    <name type="scientific">Candida glabrata (strain ATCC 2001 / BCRC 20586 / JCM 3761 / NBRC 0622 / NRRL Y-65 / CBS 138)</name>
    <name type="common">Yeast</name>
    <name type="synonym">Nakaseomyces glabratus</name>
    <dbReference type="NCBI Taxonomy" id="284593"/>
    <lineage>
        <taxon>Eukaryota</taxon>
        <taxon>Fungi</taxon>
        <taxon>Dikarya</taxon>
        <taxon>Ascomycota</taxon>
        <taxon>Saccharomycotina</taxon>
        <taxon>Saccharomycetes</taxon>
        <taxon>Saccharomycetales</taxon>
        <taxon>Saccharomycetaceae</taxon>
        <taxon>Nakaseomyces</taxon>
    </lineage>
</organism>
<sequence length="623" mass="72747">MHLFHLQNNKRLRYSIIFLAFTSLLLLLYRSNSIEPLPKSIYVDDQYPYAEGLLRSGHNSAFTLISNEMNKNQSRDKQSLSDGLTRFFDRDSKVLKNWDNSSRKDKCKWLIRGIYTDSNWTNIDILEWTNDATDKNKFQVCSERVRIYNYCFMNGNIDPVEVFDELNIPFADPYDFQSRMFMFLKKVNRNDKAYMYPLIKNVRNGDIIAKPRTKMSAKEYNANFMGHWKAEARGRGITLTVAPDDIKLLRSLFKVLEKLGNEYPVEVVHKGGEMTPKMEDLIRQYAEETNQEVYVINLSPILDPDFAEENIKRFSNKWLAAMFNTFEEVMLLDADVVLYNHPDHFFELKGYQDTGLMLWKDREITDTDVYDKCTAMAPFFEPSLEEHKLLGTTQKYRLTGPSLEAHNESEATTLIDYFRKKRLNVIDSGVVIFNKKQKLHALVLSNYYHINRKFLGCVHGDKEFFEFGVLAAGEDYHIAPQRAAALGPIGFHPGRQKYYVCSTQMGHPDENNNILWSNGGLKNCKLDKAEADFKRHPEYFKAKYGNVATAKVYYTYRVEIQGFIIPDVKKQEWFQYPDCAHYWYCAFLEDTPDSLSTGKLVKFTEKEIERYNDIGKAWYHGTK</sequence>
<keyword evidence="8 10" id="KW-0472">Membrane</keyword>
<accession>Q6FWP6</accession>
<dbReference type="Pfam" id="PF11051">
    <property type="entry name" value="Mannosyl_trans3"/>
    <property type="match status" value="1"/>
</dbReference>
<evidence type="ECO:0000256" key="1">
    <source>
        <dbReference type="ARBA" id="ARBA00004606"/>
    </source>
</evidence>
<evidence type="ECO:0000313" key="13">
    <source>
        <dbReference type="Proteomes" id="UP000002428"/>
    </source>
</evidence>
<dbReference type="VEuPathDB" id="FungiDB:CAGL0C03960g"/>
<comment type="subcellular location">
    <subcellularLocation>
        <location evidence="1">Membrane</location>
        <topology evidence="1">Single-pass type II membrane protein</topology>
    </subcellularLocation>
</comment>
<name>Q6FWP6_CANGA</name>
<evidence type="ECO:0000256" key="6">
    <source>
        <dbReference type="ARBA" id="ARBA00022968"/>
    </source>
</evidence>
<keyword evidence="9" id="KW-0325">Glycoprotein</keyword>
<evidence type="ECO:0000256" key="2">
    <source>
        <dbReference type="ARBA" id="ARBA00009105"/>
    </source>
</evidence>
<evidence type="ECO:0000256" key="5">
    <source>
        <dbReference type="ARBA" id="ARBA00022692"/>
    </source>
</evidence>
<dbReference type="KEGG" id="cgr:2886882"/>
<dbReference type="Gene3D" id="3.90.550.10">
    <property type="entry name" value="Spore Coat Polysaccharide Biosynthesis Protein SpsA, Chain A"/>
    <property type="match status" value="1"/>
</dbReference>
<dbReference type="FunCoup" id="Q6FWP6">
    <property type="interactions" value="26"/>
</dbReference>
<evidence type="ECO:0000256" key="8">
    <source>
        <dbReference type="ARBA" id="ARBA00023136"/>
    </source>
</evidence>
<dbReference type="PANTHER" id="PTHR31392">
    <property type="entry name" value="ALPHA-1,3-MANNOSYLTRANSFERASE MNN1-RELATED"/>
    <property type="match status" value="1"/>
</dbReference>
<dbReference type="HOGENOM" id="CLU_015387_1_0_1"/>
<evidence type="ECO:0008006" key="14">
    <source>
        <dbReference type="Google" id="ProtNLM"/>
    </source>
</evidence>
<evidence type="ECO:0000256" key="3">
    <source>
        <dbReference type="ARBA" id="ARBA00022676"/>
    </source>
</evidence>
<evidence type="ECO:0000256" key="4">
    <source>
        <dbReference type="ARBA" id="ARBA00022679"/>
    </source>
</evidence>
<dbReference type="PANTHER" id="PTHR31392:SF1">
    <property type="entry name" value="ALPHA-1,3-MANNOSYLTRANSFERASE MNN1-RELATED"/>
    <property type="match status" value="1"/>
</dbReference>
<dbReference type="InterPro" id="IPR029044">
    <property type="entry name" value="Nucleotide-diphossugar_trans"/>
</dbReference>
<keyword evidence="5 10" id="KW-0812">Transmembrane</keyword>
<dbReference type="Proteomes" id="UP000002428">
    <property type="component" value="Chromosome C"/>
</dbReference>
<keyword evidence="6" id="KW-0735">Signal-anchor</keyword>
<evidence type="ECO:0000256" key="10">
    <source>
        <dbReference type="SAM" id="Phobius"/>
    </source>
</evidence>
<dbReference type="eggNOG" id="ENOG502RZ48">
    <property type="taxonomic scope" value="Eukaryota"/>
</dbReference>
<keyword evidence="4" id="KW-0808">Transferase</keyword>
<comment type="similarity">
    <text evidence="2">Belongs to the MNN1/MNT family.</text>
</comment>
<keyword evidence="3" id="KW-0328">Glycosyltransferase</keyword>
<proteinExistence type="inferred from homology"/>
<reference evidence="12 13" key="1">
    <citation type="journal article" date="2004" name="Nature">
        <title>Genome evolution in yeasts.</title>
        <authorList>
            <consortium name="Genolevures"/>
            <person name="Dujon B."/>
            <person name="Sherman D."/>
            <person name="Fischer G."/>
            <person name="Durrens P."/>
            <person name="Casaregola S."/>
            <person name="Lafontaine I."/>
            <person name="de Montigny J."/>
            <person name="Marck C."/>
            <person name="Neuveglise C."/>
            <person name="Talla E."/>
            <person name="Goffard N."/>
            <person name="Frangeul L."/>
            <person name="Aigle M."/>
            <person name="Anthouard V."/>
            <person name="Babour A."/>
            <person name="Barbe V."/>
            <person name="Barnay S."/>
            <person name="Blanchin S."/>
            <person name="Beckerich J.M."/>
            <person name="Beyne E."/>
            <person name="Bleykasten C."/>
            <person name="Boisrame A."/>
            <person name="Boyer J."/>
            <person name="Cattolico L."/>
            <person name="Confanioleri F."/>
            <person name="de Daruvar A."/>
            <person name="Despons L."/>
            <person name="Fabre E."/>
            <person name="Fairhead C."/>
            <person name="Ferry-Dumazet H."/>
            <person name="Groppi A."/>
            <person name="Hantraye F."/>
            <person name="Hennequin C."/>
            <person name="Jauniaux N."/>
            <person name="Joyet P."/>
            <person name="Kachouri R."/>
            <person name="Kerrest A."/>
            <person name="Koszul R."/>
            <person name="Lemaire M."/>
            <person name="Lesur I."/>
            <person name="Ma L."/>
            <person name="Muller H."/>
            <person name="Nicaud J.M."/>
            <person name="Nikolski M."/>
            <person name="Oztas S."/>
            <person name="Ozier-Kalogeropoulos O."/>
            <person name="Pellenz S."/>
            <person name="Potier S."/>
            <person name="Richard G.F."/>
            <person name="Straub M.L."/>
            <person name="Suleau A."/>
            <person name="Swennene D."/>
            <person name="Tekaia F."/>
            <person name="Wesolowski-Louvel M."/>
            <person name="Westhof E."/>
            <person name="Wirth B."/>
            <person name="Zeniou-Meyer M."/>
            <person name="Zivanovic I."/>
            <person name="Bolotin-Fukuhara M."/>
            <person name="Thierry A."/>
            <person name="Bouchier C."/>
            <person name="Caudron B."/>
            <person name="Scarpelli C."/>
            <person name="Gaillardin C."/>
            <person name="Weissenbach J."/>
            <person name="Wincker P."/>
            <person name="Souciet J.L."/>
        </authorList>
    </citation>
    <scope>NUCLEOTIDE SEQUENCE [LARGE SCALE GENOMIC DNA]</scope>
    <source>
        <strain evidence="13">ATCC 2001 / BCRC 20586 / JCM 3761 / NBRC 0622 / NRRL Y-65 / CBS 138</strain>
    </source>
</reference>
<dbReference type="CGD" id="CAL0127416">
    <property type="gene designation" value="CAGL0C03960g"/>
</dbReference>
<evidence type="ECO:0000313" key="11">
    <source>
        <dbReference type="CGD" id="CAL0127416"/>
    </source>
</evidence>
<keyword evidence="7 10" id="KW-1133">Transmembrane helix</keyword>
<dbReference type="RefSeq" id="XP_445348.1">
    <property type="nucleotide sequence ID" value="XM_445348.1"/>
</dbReference>
<keyword evidence="13" id="KW-1185">Reference proteome</keyword>
<dbReference type="GO" id="GO:0006493">
    <property type="term" value="P:protein O-linked glycosylation"/>
    <property type="evidence" value="ECO:0007669"/>
    <property type="project" value="TreeGrafter"/>
</dbReference>
<dbReference type="GO" id="GO:0016020">
    <property type="term" value="C:membrane"/>
    <property type="evidence" value="ECO:0007669"/>
    <property type="project" value="UniProtKB-SubCell"/>
</dbReference>
<dbReference type="OMA" id="MYCAFIG"/>
<dbReference type="CAZy" id="GT71">
    <property type="family name" value="Glycosyltransferase Family 71"/>
</dbReference>
<dbReference type="EMBL" id="CR380949">
    <property type="protein sequence ID" value="CAG58254.1"/>
    <property type="molecule type" value="Genomic_DNA"/>
</dbReference>
<evidence type="ECO:0000313" key="12">
    <source>
        <dbReference type="EMBL" id="CAG58254.1"/>
    </source>
</evidence>
<feature type="transmembrane region" description="Helical" evidence="10">
    <location>
        <begin position="12"/>
        <end position="29"/>
    </location>
</feature>
<dbReference type="GO" id="GO:0000033">
    <property type="term" value="F:alpha-1,3-mannosyltransferase activity"/>
    <property type="evidence" value="ECO:0007669"/>
    <property type="project" value="TreeGrafter"/>
</dbReference>